<evidence type="ECO:0000313" key="4">
    <source>
        <dbReference type="Proteomes" id="UP001168528"/>
    </source>
</evidence>
<feature type="transmembrane region" description="Helical" evidence="1">
    <location>
        <begin position="12"/>
        <end position="31"/>
    </location>
</feature>
<reference evidence="3" key="1">
    <citation type="submission" date="2023-07" db="EMBL/GenBank/DDBJ databases">
        <title>The genome sequence of Rhodocytophaga aerolata KACC 12507.</title>
        <authorList>
            <person name="Zhang X."/>
        </authorList>
    </citation>
    <scope>NUCLEOTIDE SEQUENCE</scope>
    <source>
        <strain evidence="3">KACC 12507</strain>
    </source>
</reference>
<keyword evidence="1" id="KW-1133">Transmembrane helix</keyword>
<keyword evidence="4" id="KW-1185">Reference proteome</keyword>
<feature type="transmembrane region" description="Helical" evidence="1">
    <location>
        <begin position="64"/>
        <end position="81"/>
    </location>
</feature>
<organism evidence="3 4">
    <name type="scientific">Rhodocytophaga aerolata</name>
    <dbReference type="NCBI Taxonomy" id="455078"/>
    <lineage>
        <taxon>Bacteria</taxon>
        <taxon>Pseudomonadati</taxon>
        <taxon>Bacteroidota</taxon>
        <taxon>Cytophagia</taxon>
        <taxon>Cytophagales</taxon>
        <taxon>Rhodocytophagaceae</taxon>
        <taxon>Rhodocytophaga</taxon>
    </lineage>
</organism>
<evidence type="ECO:0000256" key="1">
    <source>
        <dbReference type="SAM" id="Phobius"/>
    </source>
</evidence>
<keyword evidence="1" id="KW-0472">Membrane</keyword>
<proteinExistence type="predicted"/>
<dbReference type="PANTHER" id="PTHR40763:SF5">
    <property type="entry name" value="MEMBRANE PROTEIN"/>
    <property type="match status" value="1"/>
</dbReference>
<dbReference type="Pfam" id="PF22570">
    <property type="entry name" value="LiaF-TM"/>
    <property type="match status" value="1"/>
</dbReference>
<feature type="domain" description="LiaF transmembrane" evidence="2">
    <location>
        <begin position="17"/>
        <end position="110"/>
    </location>
</feature>
<feature type="transmembrane region" description="Helical" evidence="1">
    <location>
        <begin position="87"/>
        <end position="105"/>
    </location>
</feature>
<sequence>MDNKQTSSRPRSGKVLAGFILIGAGTILLLHQLGYFFPSWLLSWPMILIVVSLVIGAKTQFANSSWLLPFAVGIAFLIDRALPNINISRYIAPAAIICLGLWVMFGKAHRWKFKRLQEAHAHWEPVTEPPYVHTYTHAQADPSGEHLEAVSVFGGSKKTVFSKNFIGGEVVTIVGGVEINLSQADIQGRVILEVVQIFGGTKIIIPSHWDVVSDEMTAIFGGIEDKRVQHISRAYPDKVLVLKGTALFGGIEIQNFG</sequence>
<dbReference type="RefSeq" id="WP_302036615.1">
    <property type="nucleotide sequence ID" value="NZ_JAUKPO010000002.1"/>
</dbReference>
<keyword evidence="1" id="KW-0812">Transmembrane</keyword>
<dbReference type="Proteomes" id="UP001168528">
    <property type="component" value="Unassembled WGS sequence"/>
</dbReference>
<feature type="transmembrane region" description="Helical" evidence="1">
    <location>
        <begin position="37"/>
        <end position="57"/>
    </location>
</feature>
<name>A0ABT8R147_9BACT</name>
<dbReference type="InterPro" id="IPR054331">
    <property type="entry name" value="LiaF_TM"/>
</dbReference>
<gene>
    <name evidence="3" type="ORF">Q0590_06115</name>
</gene>
<accession>A0ABT8R147</accession>
<evidence type="ECO:0000259" key="2">
    <source>
        <dbReference type="Pfam" id="PF22570"/>
    </source>
</evidence>
<dbReference type="EMBL" id="JAUKPO010000002">
    <property type="protein sequence ID" value="MDO1445816.1"/>
    <property type="molecule type" value="Genomic_DNA"/>
</dbReference>
<protein>
    <submittedName>
        <fullName evidence="3">DUF5668 domain-containing protein</fullName>
    </submittedName>
</protein>
<dbReference type="PANTHER" id="PTHR40763">
    <property type="entry name" value="MEMBRANE PROTEIN-RELATED"/>
    <property type="match status" value="1"/>
</dbReference>
<comment type="caution">
    <text evidence="3">The sequence shown here is derived from an EMBL/GenBank/DDBJ whole genome shotgun (WGS) entry which is preliminary data.</text>
</comment>
<evidence type="ECO:0000313" key="3">
    <source>
        <dbReference type="EMBL" id="MDO1445816.1"/>
    </source>
</evidence>